<dbReference type="InterPro" id="IPR008620">
    <property type="entry name" value="FixH"/>
</dbReference>
<feature type="transmembrane region" description="Helical" evidence="1">
    <location>
        <begin position="16"/>
        <end position="40"/>
    </location>
</feature>
<sequence length="180" mass="20646">MTDQTPEKVLPWYRQFWFWFVFGPLIFIILMCVLTVTIAFKNSDDVVTDNYYKVGRMINQTLAQDEKAAELHLVAQVKFDLVTGEVALSLTGNHSFPKQMLLFLDNPAKANKDQSILLTEISSGNYRGELREPIEYSWYLALVPEADVNRRKQAEWLLTGQIDVAKTNETIMQSRALPAK</sequence>
<evidence type="ECO:0000313" key="2">
    <source>
        <dbReference type="EMBL" id="GGY63198.1"/>
    </source>
</evidence>
<reference evidence="3" key="1">
    <citation type="journal article" date="2019" name="Int. J. Syst. Evol. Microbiol.">
        <title>The Global Catalogue of Microorganisms (GCM) 10K type strain sequencing project: providing services to taxonomists for standard genome sequencing and annotation.</title>
        <authorList>
            <consortium name="The Broad Institute Genomics Platform"/>
            <consortium name="The Broad Institute Genome Sequencing Center for Infectious Disease"/>
            <person name="Wu L."/>
            <person name="Ma J."/>
        </authorList>
    </citation>
    <scope>NUCLEOTIDE SEQUENCE [LARGE SCALE GENOMIC DNA]</scope>
    <source>
        <strain evidence="3">KCTC 32239</strain>
    </source>
</reference>
<evidence type="ECO:0000256" key="1">
    <source>
        <dbReference type="SAM" id="Phobius"/>
    </source>
</evidence>
<evidence type="ECO:0008006" key="4">
    <source>
        <dbReference type="Google" id="ProtNLM"/>
    </source>
</evidence>
<keyword evidence="3" id="KW-1185">Reference proteome</keyword>
<evidence type="ECO:0000313" key="3">
    <source>
        <dbReference type="Proteomes" id="UP000619761"/>
    </source>
</evidence>
<accession>A0ABQ3AT49</accession>
<dbReference type="RefSeq" id="WP_189415520.1">
    <property type="nucleotide sequence ID" value="NZ_BMYZ01000001.1"/>
</dbReference>
<comment type="caution">
    <text evidence="2">The sequence shown here is derived from an EMBL/GenBank/DDBJ whole genome shotgun (WGS) entry which is preliminary data.</text>
</comment>
<keyword evidence="1" id="KW-0472">Membrane</keyword>
<dbReference type="Pfam" id="PF05751">
    <property type="entry name" value="FixH"/>
    <property type="match status" value="1"/>
</dbReference>
<dbReference type="EMBL" id="BMYZ01000001">
    <property type="protein sequence ID" value="GGY63198.1"/>
    <property type="molecule type" value="Genomic_DNA"/>
</dbReference>
<gene>
    <name evidence="2" type="ORF">GCM10011613_03560</name>
</gene>
<keyword evidence="1" id="KW-0812">Transmembrane</keyword>
<proteinExistence type="predicted"/>
<organism evidence="2 3">
    <name type="scientific">Cellvibrio zantedeschiae</name>
    <dbReference type="NCBI Taxonomy" id="1237077"/>
    <lineage>
        <taxon>Bacteria</taxon>
        <taxon>Pseudomonadati</taxon>
        <taxon>Pseudomonadota</taxon>
        <taxon>Gammaproteobacteria</taxon>
        <taxon>Cellvibrionales</taxon>
        <taxon>Cellvibrionaceae</taxon>
        <taxon>Cellvibrio</taxon>
    </lineage>
</organism>
<protein>
    <recommendedName>
        <fullName evidence="4">Nitrogen fixation protein FixH</fullName>
    </recommendedName>
</protein>
<name>A0ABQ3AT49_9GAMM</name>
<dbReference type="Proteomes" id="UP000619761">
    <property type="component" value="Unassembled WGS sequence"/>
</dbReference>
<keyword evidence="1" id="KW-1133">Transmembrane helix</keyword>